<name>A0ACB8BBQ6_9AGAM</name>
<protein>
    <submittedName>
        <fullName evidence="1">NAD(P)-binding protein</fullName>
    </submittedName>
</protein>
<proteinExistence type="predicted"/>
<evidence type="ECO:0000313" key="1">
    <source>
        <dbReference type="EMBL" id="KAH7923140.1"/>
    </source>
</evidence>
<reference evidence="1" key="1">
    <citation type="journal article" date="2021" name="New Phytol.">
        <title>Evolutionary innovations through gain and loss of genes in the ectomycorrhizal Boletales.</title>
        <authorList>
            <person name="Wu G."/>
            <person name="Miyauchi S."/>
            <person name="Morin E."/>
            <person name="Kuo A."/>
            <person name="Drula E."/>
            <person name="Varga T."/>
            <person name="Kohler A."/>
            <person name="Feng B."/>
            <person name="Cao Y."/>
            <person name="Lipzen A."/>
            <person name="Daum C."/>
            <person name="Hundley H."/>
            <person name="Pangilinan J."/>
            <person name="Johnson J."/>
            <person name="Barry K."/>
            <person name="LaButti K."/>
            <person name="Ng V."/>
            <person name="Ahrendt S."/>
            <person name="Min B."/>
            <person name="Choi I.G."/>
            <person name="Park H."/>
            <person name="Plett J.M."/>
            <person name="Magnuson J."/>
            <person name="Spatafora J.W."/>
            <person name="Nagy L.G."/>
            <person name="Henrissat B."/>
            <person name="Grigoriev I.V."/>
            <person name="Yang Z.L."/>
            <person name="Xu J."/>
            <person name="Martin F.M."/>
        </authorList>
    </citation>
    <scope>NUCLEOTIDE SEQUENCE</scope>
    <source>
        <strain evidence="1">KUC20120723A-06</strain>
    </source>
</reference>
<organism evidence="1 2">
    <name type="scientific">Leucogyrophana mollusca</name>
    <dbReference type="NCBI Taxonomy" id="85980"/>
    <lineage>
        <taxon>Eukaryota</taxon>
        <taxon>Fungi</taxon>
        <taxon>Dikarya</taxon>
        <taxon>Basidiomycota</taxon>
        <taxon>Agaricomycotina</taxon>
        <taxon>Agaricomycetes</taxon>
        <taxon>Agaricomycetidae</taxon>
        <taxon>Boletales</taxon>
        <taxon>Boletales incertae sedis</taxon>
        <taxon>Leucogyrophana</taxon>
    </lineage>
</organism>
<comment type="caution">
    <text evidence="1">The sequence shown here is derived from an EMBL/GenBank/DDBJ whole genome shotgun (WGS) entry which is preliminary data.</text>
</comment>
<accession>A0ACB8BBQ6</accession>
<gene>
    <name evidence="1" type="ORF">BV22DRAFT_1113529</name>
</gene>
<dbReference type="Proteomes" id="UP000790709">
    <property type="component" value="Unassembled WGS sequence"/>
</dbReference>
<sequence length="340" mass="37797">MAKFSVLRFIREQWTELPVAKADVSNKTLVVLGANIGLGLEAAVHFAQLKPGKLLVTCRDAEKCETTIRELERRSGNPEISSWPLELSSFKSVSSFVDRFEAESGKLNALVANAGVSTFDYARTPDGWETTLQVNYLSTALLSILMIPSLIKSSTPEAASRLVVVSSEAHYLANRMKGALKWPSILEKLNDEKWCTASVMRDRYNLSKLLEIMFVRELAARLPVPTPVAVSAVNPGFCHSNLAREIEAKPLLKYPFLGFKATFARSTEMGSRTLVHPAVEPGERSRHGRYLSACEVAEESDYILSDEGKELSRRLWAETLEVLCKVDERVVRIASEYLSA</sequence>
<evidence type="ECO:0000313" key="2">
    <source>
        <dbReference type="Proteomes" id="UP000790709"/>
    </source>
</evidence>
<keyword evidence="2" id="KW-1185">Reference proteome</keyword>
<dbReference type="EMBL" id="MU266461">
    <property type="protein sequence ID" value="KAH7923140.1"/>
    <property type="molecule type" value="Genomic_DNA"/>
</dbReference>